<dbReference type="Pfam" id="PF11148">
    <property type="entry name" value="DUF2922"/>
    <property type="match status" value="1"/>
</dbReference>
<evidence type="ECO:0000313" key="2">
    <source>
        <dbReference type="Proteomes" id="UP000473699"/>
    </source>
</evidence>
<dbReference type="AlphaFoldDB" id="A0A6L5YDU8"/>
<dbReference type="RefSeq" id="WP_154529450.1">
    <property type="nucleotide sequence ID" value="NZ_VUNH01000011.1"/>
</dbReference>
<name>A0A6L5YDU8_9BACT</name>
<sequence>MPKTLAMKFGLASGGKRTISVSDVKDDVNAETVTGCMNAIVGAGTAFDDAPTSSLKAELTERTTTVLLDNE</sequence>
<protein>
    <submittedName>
        <fullName evidence="1">DUF2922 domain-containing protein</fullName>
    </submittedName>
</protein>
<gene>
    <name evidence="1" type="ORF">FYJ74_10030</name>
</gene>
<organism evidence="1 2">
    <name type="scientific">Pyramidobacter porci</name>
    <dbReference type="NCBI Taxonomy" id="2605789"/>
    <lineage>
        <taxon>Bacteria</taxon>
        <taxon>Thermotogati</taxon>
        <taxon>Synergistota</taxon>
        <taxon>Synergistia</taxon>
        <taxon>Synergistales</taxon>
        <taxon>Dethiosulfovibrionaceae</taxon>
        <taxon>Pyramidobacter</taxon>
    </lineage>
</organism>
<accession>A0A6L5YDU8</accession>
<comment type="caution">
    <text evidence="1">The sequence shown here is derived from an EMBL/GenBank/DDBJ whole genome shotgun (WGS) entry which is preliminary data.</text>
</comment>
<evidence type="ECO:0000313" key="1">
    <source>
        <dbReference type="EMBL" id="MST56369.1"/>
    </source>
</evidence>
<proteinExistence type="predicted"/>
<reference evidence="1 2" key="1">
    <citation type="submission" date="2019-08" db="EMBL/GenBank/DDBJ databases">
        <title>In-depth cultivation of the pig gut microbiome towards novel bacterial diversity and tailored functional studies.</title>
        <authorList>
            <person name="Wylensek D."/>
            <person name="Hitch T.C.A."/>
            <person name="Clavel T."/>
        </authorList>
    </citation>
    <scope>NUCLEOTIDE SEQUENCE [LARGE SCALE GENOMIC DNA]</scope>
    <source>
        <strain evidence="1 2">SM-530-WT-4B</strain>
    </source>
</reference>
<dbReference type="InterPro" id="IPR021321">
    <property type="entry name" value="DUF2922"/>
</dbReference>
<dbReference type="EMBL" id="VUNH01000011">
    <property type="protein sequence ID" value="MST56369.1"/>
    <property type="molecule type" value="Genomic_DNA"/>
</dbReference>
<keyword evidence="2" id="KW-1185">Reference proteome</keyword>
<dbReference type="Proteomes" id="UP000473699">
    <property type="component" value="Unassembled WGS sequence"/>
</dbReference>